<dbReference type="OrthoDB" id="8922241at2759"/>
<evidence type="ECO:0000256" key="1">
    <source>
        <dbReference type="ARBA" id="ARBA00004123"/>
    </source>
</evidence>
<dbReference type="PROSITE" id="PS50157">
    <property type="entry name" value="ZINC_FINGER_C2H2_2"/>
    <property type="match status" value="17"/>
</dbReference>
<name>A0A6I8TCB9_AEDAE</name>
<reference evidence="9" key="2">
    <citation type="submission" date="2020-05" db="UniProtKB">
        <authorList>
            <consortium name="EnsemblMetazoa"/>
        </authorList>
    </citation>
    <scope>IDENTIFICATION</scope>
    <source>
        <strain evidence="9">LVP_AGWG</strain>
    </source>
</reference>
<dbReference type="Pfam" id="PF07776">
    <property type="entry name" value="zf-AD"/>
    <property type="match status" value="1"/>
</dbReference>
<dbReference type="InParanoid" id="A0A6I8TCB9"/>
<dbReference type="GO" id="GO:0003677">
    <property type="term" value="F:DNA binding"/>
    <property type="evidence" value="ECO:0007669"/>
    <property type="project" value="UniProtKB-KW"/>
</dbReference>
<dbReference type="GO" id="GO:0005634">
    <property type="term" value="C:nucleus"/>
    <property type="evidence" value="ECO:0007669"/>
    <property type="project" value="UniProtKB-SubCell"/>
</dbReference>
<evidence type="ECO:0000256" key="5">
    <source>
        <dbReference type="ARBA" id="ARBA00022833"/>
    </source>
</evidence>
<dbReference type="GO" id="GO:0008270">
    <property type="term" value="F:zinc ion binding"/>
    <property type="evidence" value="ECO:0007669"/>
    <property type="project" value="UniProtKB-UniRule"/>
</dbReference>
<evidence type="ECO:0000256" key="6">
    <source>
        <dbReference type="ARBA" id="ARBA00023125"/>
    </source>
</evidence>
<reference evidence="9 10" key="1">
    <citation type="submission" date="2017-06" db="EMBL/GenBank/DDBJ databases">
        <title>Aedes aegypti genome working group (AGWG) sequencing and assembly.</title>
        <authorList>
            <consortium name="Aedes aegypti Genome Working Group (AGWG)"/>
            <person name="Matthews B.J."/>
        </authorList>
    </citation>
    <scope>NUCLEOTIDE SEQUENCE [LARGE SCALE GENOMIC DNA]</scope>
    <source>
        <strain evidence="9 10">LVP_AGWG</strain>
    </source>
</reference>
<keyword evidence="5" id="KW-0862">Zinc</keyword>
<dbReference type="SUPFAM" id="SSF57716">
    <property type="entry name" value="Glucocorticoid receptor-like (DNA-binding domain)"/>
    <property type="match status" value="1"/>
</dbReference>
<dbReference type="Gene3D" id="3.30.160.60">
    <property type="entry name" value="Classic Zinc Finger"/>
    <property type="match status" value="10"/>
</dbReference>
<dbReference type="InterPro" id="IPR012934">
    <property type="entry name" value="Znf_AD"/>
</dbReference>
<evidence type="ECO:0000313" key="10">
    <source>
        <dbReference type="Proteomes" id="UP000008820"/>
    </source>
</evidence>
<comment type="subcellular location">
    <subcellularLocation>
        <location evidence="1">Nucleus</location>
    </subcellularLocation>
</comment>
<dbReference type="SUPFAM" id="SSF57667">
    <property type="entry name" value="beta-beta-alpha zinc fingers"/>
    <property type="match status" value="6"/>
</dbReference>
<protein>
    <submittedName>
        <fullName evidence="9">Uncharacterized protein</fullName>
    </submittedName>
</protein>
<evidence type="ECO:0000256" key="3">
    <source>
        <dbReference type="ARBA" id="ARBA00022737"/>
    </source>
</evidence>
<dbReference type="Proteomes" id="UP000008820">
    <property type="component" value="Chromosome 1"/>
</dbReference>
<keyword evidence="4" id="KW-0863">Zinc-finger</keyword>
<keyword evidence="2" id="KW-0479">Metal-binding</keyword>
<accession>A0A6I8TCB9</accession>
<dbReference type="InterPro" id="IPR036236">
    <property type="entry name" value="Znf_C2H2_sf"/>
</dbReference>
<dbReference type="InterPro" id="IPR013087">
    <property type="entry name" value="Znf_C2H2_type"/>
</dbReference>
<dbReference type="Pfam" id="PF00096">
    <property type="entry name" value="zf-C2H2"/>
    <property type="match status" value="6"/>
</dbReference>
<keyword evidence="6" id="KW-0238">DNA-binding</keyword>
<feature type="compositionally biased region" description="Acidic residues" evidence="8">
    <location>
        <begin position="701"/>
        <end position="728"/>
    </location>
</feature>
<dbReference type="PROSITE" id="PS51915">
    <property type="entry name" value="ZAD"/>
    <property type="match status" value="1"/>
</dbReference>
<dbReference type="SMART" id="SM00868">
    <property type="entry name" value="zf-AD"/>
    <property type="match status" value="2"/>
</dbReference>
<evidence type="ECO:0000256" key="4">
    <source>
        <dbReference type="ARBA" id="ARBA00022771"/>
    </source>
</evidence>
<dbReference type="SMART" id="SM00355">
    <property type="entry name" value="ZnF_C2H2"/>
    <property type="match status" value="19"/>
</dbReference>
<keyword evidence="10" id="KW-1185">Reference proteome</keyword>
<dbReference type="FunFam" id="3.30.160.60:FF:000870">
    <property type="entry name" value="zinc finger protein 197 isoform X1"/>
    <property type="match status" value="1"/>
</dbReference>
<evidence type="ECO:0000313" key="9">
    <source>
        <dbReference type="EnsemblMetazoa" id="AAEL009720-PC"/>
    </source>
</evidence>
<proteinExistence type="predicted"/>
<feature type="region of interest" description="Disordered" evidence="8">
    <location>
        <begin position="670"/>
        <end position="734"/>
    </location>
</feature>
<evidence type="ECO:0000256" key="7">
    <source>
        <dbReference type="ARBA" id="ARBA00023242"/>
    </source>
</evidence>
<dbReference type="PANTHER" id="PTHR24379">
    <property type="entry name" value="KRAB AND ZINC FINGER DOMAIN-CONTAINING"/>
    <property type="match status" value="1"/>
</dbReference>
<dbReference type="PANTHER" id="PTHR24379:SF121">
    <property type="entry name" value="C2H2-TYPE DOMAIN-CONTAINING PROTEIN"/>
    <property type="match status" value="1"/>
</dbReference>
<organism evidence="9 10">
    <name type="scientific">Aedes aegypti</name>
    <name type="common">Yellowfever mosquito</name>
    <name type="synonym">Culex aegypti</name>
    <dbReference type="NCBI Taxonomy" id="7159"/>
    <lineage>
        <taxon>Eukaryota</taxon>
        <taxon>Metazoa</taxon>
        <taxon>Ecdysozoa</taxon>
        <taxon>Arthropoda</taxon>
        <taxon>Hexapoda</taxon>
        <taxon>Insecta</taxon>
        <taxon>Pterygota</taxon>
        <taxon>Neoptera</taxon>
        <taxon>Endopterygota</taxon>
        <taxon>Diptera</taxon>
        <taxon>Nematocera</taxon>
        <taxon>Culicoidea</taxon>
        <taxon>Culicidae</taxon>
        <taxon>Culicinae</taxon>
        <taxon>Aedini</taxon>
        <taxon>Aedes</taxon>
        <taxon>Stegomyia</taxon>
    </lineage>
</organism>
<evidence type="ECO:0000256" key="8">
    <source>
        <dbReference type="SAM" id="MobiDB-lite"/>
    </source>
</evidence>
<dbReference type="FunFam" id="3.30.160.60:FF:000045">
    <property type="entry name" value="ZFP69 zinc finger protein B"/>
    <property type="match status" value="1"/>
</dbReference>
<dbReference type="Pfam" id="PF13912">
    <property type="entry name" value="zf-C2H2_6"/>
    <property type="match status" value="2"/>
</dbReference>
<evidence type="ECO:0000256" key="2">
    <source>
        <dbReference type="ARBA" id="ARBA00022723"/>
    </source>
</evidence>
<feature type="region of interest" description="Disordered" evidence="8">
    <location>
        <begin position="759"/>
        <end position="782"/>
    </location>
</feature>
<keyword evidence="3" id="KW-0677">Repeat</keyword>
<sequence>MDPSASTGDDLLDVPNGDPAKFCRLCCSELDVEELFPDGQGIRQDVIDRIYGCTGIRITLEDDYPSAVCWICLMSLEEFQWFRDRCQRYDVLIRRKRKLMIADREKVPILVGNHGFPVVEEDDGDYDDDDDEDEPDGPVLRISAVQENVRTLEEESLVVPQSFQPAPEEQDVKPNAEALAAFAAHFISGGDGSPASEDAEKRFQCNLCSKSFKNKANLWEHNRLHKGNLPFPCKDCGTAFSRTKSLETHRKKYHSKDSTEDPPLRLQCPFCPRVFPRKGDRTQHIKMGHPDLYDKMETPTPTLSSGSNTPAPAFGAASSSMLAMPETKPIINIKRPILSSTPTQKRQRLFPVSGPEGPNLNCTICTKLFPSLRELEEHVSRDHPIGSIMSCPFCPKTFKSRQTIRMHILNHQGKLPFKCEDCDARFDRKFYLQKHRERYHQGDIGQPKCRFRCKFCPRIFLRKMDRKTHTRLVHQSEVKIKKEKLDPDIDGKEAIEEAAQSNTSTPVSMQQNEISFGCLQCGMQFRSADKLRAHTSTHHLKKEVKPTTVAGKGPNPRPIRQGLNVRRPFKCQYCPKSFSRKYIMMEHTFIHTGSLRYPCDICMAMFNRPHYLKAHKLKYHSENSTFKAIKCRFCTRTFVRQQDIKMHERVAHSVTDYNDANVQREVFETSQNGSLDESGGKGAGEDGSAAGGGTTKLPYTIDEDVDDFDGDDDDDYVDGDENGEDDNGYDIPENPEIRDVVVTLERIPDDVLETLDTSYDYGEEGEDGEPNGEAESESQRIDTPRLNMSITLHRCPKCHKVFKTLRSLKHHMIYHQSQLPFACDECGVQFARNRPLQIHKERYHSEDAPYKGERFSCDFCPRIFLRDRDKLFHQKIVHSLEKSYHNRDEGTPELKKAKIKKRKDYVCLTCSERFETEKACQRHINQQHSDESSDKMTSDSVIPALLVTPKLEPERDTPENLDDVKAATIPESDQPPPPPALAMNRPYKLCRCTICASMFKNRDNWEDHLQNHPNVRPHHCEKCLIKRKSRSNRKVTSVGFKCQHCPKVFTKANTLRGHARLHNSELRFPCDECGMMYDRYRLLQAHKDKYHSEDSYMNPPLETYRCMYCPRTFMRQRDCNFHQESVHAV</sequence>
<feature type="compositionally biased region" description="Acidic residues" evidence="8">
    <location>
        <begin position="761"/>
        <end position="776"/>
    </location>
</feature>
<keyword evidence="7" id="KW-0539">Nucleus</keyword>
<dbReference type="EnsemblMetazoa" id="AAEL009720-RC">
    <property type="protein sequence ID" value="AAEL009720-PC"/>
    <property type="gene ID" value="AAEL009720"/>
</dbReference>
<gene>
    <name evidence="9" type="primary">110681511</name>
</gene>
<dbReference type="AlphaFoldDB" id="A0A6I8TCB9"/>
<feature type="region of interest" description="Disordered" evidence="8">
    <location>
        <begin position="536"/>
        <end position="561"/>
    </location>
</feature>
<dbReference type="PROSITE" id="PS00028">
    <property type="entry name" value="ZINC_FINGER_C2H2_1"/>
    <property type="match status" value="19"/>
</dbReference>
<dbReference type="Gene3D" id="3.40.1800.20">
    <property type="match status" value="1"/>
</dbReference>